<feature type="domain" description="Saccharopine dehydrogenase NADP binding" evidence="2">
    <location>
        <begin position="4"/>
        <end position="123"/>
    </location>
</feature>
<dbReference type="PANTHER" id="PTHR43781:SF1">
    <property type="entry name" value="SACCHAROPINE DEHYDROGENASE"/>
    <property type="match status" value="1"/>
</dbReference>
<dbReference type="SUPFAM" id="SSF51735">
    <property type="entry name" value="NAD(P)-binding Rossmann-fold domains"/>
    <property type="match status" value="1"/>
</dbReference>
<organism evidence="3 4">
    <name type="scientific">Kineococcus aurantiacus</name>
    <dbReference type="NCBI Taxonomy" id="37633"/>
    <lineage>
        <taxon>Bacteria</taxon>
        <taxon>Bacillati</taxon>
        <taxon>Actinomycetota</taxon>
        <taxon>Actinomycetes</taxon>
        <taxon>Kineosporiales</taxon>
        <taxon>Kineosporiaceae</taxon>
        <taxon>Kineococcus</taxon>
    </lineage>
</organism>
<dbReference type="InterPro" id="IPR005097">
    <property type="entry name" value="Sacchrp_dh_NADP-bd"/>
</dbReference>
<dbReference type="PANTHER" id="PTHR43781">
    <property type="entry name" value="SACCHAROPINE DEHYDROGENASE"/>
    <property type="match status" value="1"/>
</dbReference>
<accession>A0A7Y9DL11</accession>
<evidence type="ECO:0000313" key="3">
    <source>
        <dbReference type="EMBL" id="NYD22556.1"/>
    </source>
</evidence>
<dbReference type="EMBL" id="JACCBB010000001">
    <property type="protein sequence ID" value="NYD22556.1"/>
    <property type="molecule type" value="Genomic_DNA"/>
</dbReference>
<sequence>MADVLVLGGTGRTGRGVADALARDGLQVVLVGRDGNRLREAAGGHGHRTLVAAGVREVADTVRAVRPAVVVNTVGPFTATAGPVVDACLAAGSDYVDLANDLAAVSRLLARHAEAERAGRTLVTGAGFGVAATEGVVVRLCRDGARTGRRAERVRVDMVPSLALQAGRLGDALAGTLVEGLPGVPGGRRFQGRRFAGGRLVAAPVGGAPRALVTPDGDRVVTASMPLGELLAAHRASGAPFVEAASSEVPTGALARIALPPAANLLAVGPLRRFAARRLAAVEFRARSAPRVSSWGHAHVRWQDGTSAEGWSRLPEAQAATVAVCAETTRRLARGEGRPGARTPVASFGPELITSVGGEFVDGPSRPDARVDVGGGRGRR</sequence>
<evidence type="ECO:0000313" key="4">
    <source>
        <dbReference type="Proteomes" id="UP000521922"/>
    </source>
</evidence>
<evidence type="ECO:0000259" key="2">
    <source>
        <dbReference type="Pfam" id="PF03435"/>
    </source>
</evidence>
<dbReference type="Pfam" id="PF03435">
    <property type="entry name" value="Sacchrp_dh_NADP"/>
    <property type="match status" value="1"/>
</dbReference>
<dbReference type="InterPro" id="IPR036291">
    <property type="entry name" value="NAD(P)-bd_dom_sf"/>
</dbReference>
<gene>
    <name evidence="3" type="ORF">BJ968_002096</name>
</gene>
<protein>
    <submittedName>
        <fullName evidence="3">Short subunit dehydrogenase-like uncharacterized protein</fullName>
    </submittedName>
</protein>
<reference evidence="3 4" key="1">
    <citation type="submission" date="2020-07" db="EMBL/GenBank/DDBJ databases">
        <title>Sequencing the genomes of 1000 actinobacteria strains.</title>
        <authorList>
            <person name="Klenk H.-P."/>
        </authorList>
    </citation>
    <scope>NUCLEOTIDE SEQUENCE [LARGE SCALE GENOMIC DNA]</scope>
    <source>
        <strain evidence="3 4">DSM 7487</strain>
    </source>
</reference>
<name>A0A7Y9DL11_9ACTN</name>
<feature type="region of interest" description="Disordered" evidence="1">
    <location>
        <begin position="357"/>
        <end position="380"/>
    </location>
</feature>
<comment type="caution">
    <text evidence="3">The sequence shown here is derived from an EMBL/GenBank/DDBJ whole genome shotgun (WGS) entry which is preliminary data.</text>
</comment>
<dbReference type="RefSeq" id="WP_218884983.1">
    <property type="nucleotide sequence ID" value="NZ_BAAAGN010000004.1"/>
</dbReference>
<keyword evidence="4" id="KW-1185">Reference proteome</keyword>
<dbReference type="AlphaFoldDB" id="A0A7Y9DL11"/>
<evidence type="ECO:0000256" key="1">
    <source>
        <dbReference type="SAM" id="MobiDB-lite"/>
    </source>
</evidence>
<dbReference type="Proteomes" id="UP000521922">
    <property type="component" value="Unassembled WGS sequence"/>
</dbReference>
<dbReference type="Gene3D" id="3.40.50.720">
    <property type="entry name" value="NAD(P)-binding Rossmann-like Domain"/>
    <property type="match status" value="1"/>
</dbReference>
<proteinExistence type="predicted"/>